<evidence type="ECO:0000313" key="5">
    <source>
        <dbReference type="Proteomes" id="UP000634647"/>
    </source>
</evidence>
<accession>A0AAN4UUL2</accession>
<proteinExistence type="predicted"/>
<keyword evidence="4" id="KW-1185">Reference proteome</keyword>
<evidence type="ECO:0000256" key="1">
    <source>
        <dbReference type="SAM" id="SignalP"/>
    </source>
</evidence>
<dbReference type="Proteomes" id="UP000199541">
    <property type="component" value="Unassembled WGS sequence"/>
</dbReference>
<evidence type="ECO:0000313" key="4">
    <source>
        <dbReference type="Proteomes" id="UP000199541"/>
    </source>
</evidence>
<evidence type="ECO:0008006" key="6">
    <source>
        <dbReference type="Google" id="ProtNLM"/>
    </source>
</evidence>
<reference evidence="2" key="1">
    <citation type="journal article" date="2014" name="Int. J. Syst. Evol. Microbiol.">
        <title>Complete genome sequence of Corynebacterium casei LMG S-19264T (=DSM 44701T), isolated from a smear-ripened cheese.</title>
        <authorList>
            <consortium name="US DOE Joint Genome Institute (JGI-PGF)"/>
            <person name="Walter F."/>
            <person name="Albersmeier A."/>
            <person name="Kalinowski J."/>
            <person name="Ruckert C."/>
        </authorList>
    </citation>
    <scope>NUCLEOTIDE SEQUENCE</scope>
    <source>
        <strain evidence="2">CGMCC 1.10859</strain>
    </source>
</reference>
<feature type="signal peptide" evidence="1">
    <location>
        <begin position="1"/>
        <end position="20"/>
    </location>
</feature>
<evidence type="ECO:0000313" key="3">
    <source>
        <dbReference type="EMBL" id="SDX76467.1"/>
    </source>
</evidence>
<sequence>MLRTLALLVALAAVPFGPWAASPVAAQVAAPQPLPPAIGPKQALLQESLVAALRLPDLISVMHDEGIDYGKQLADQLFPGQDGGSWHKTVRRIYAPKQMTKLFEADFSPRLDDNQRKGALEFLTSPLGRRIVAREISARRAMLDPDVEAEAAAQIARMAAHHDPRLAQIRRFARINGLVEANVAGALNANFAFYTGLADGHAPGLDLSRNTILSDVSSQQPEVTKETRAWLFPFLVTAYKPLSNAELDRYIAFSQSASGKALNRALFAAFDVMFVHISHELGLAAASVMAGENL</sequence>
<keyword evidence="1" id="KW-0732">Signal</keyword>
<evidence type="ECO:0000313" key="2">
    <source>
        <dbReference type="EMBL" id="GHE05704.1"/>
    </source>
</evidence>
<gene>
    <name evidence="2" type="ORF">GCM10008024_37510</name>
    <name evidence="3" type="ORF">SAMN05444006_12823</name>
</gene>
<dbReference type="EMBL" id="BNAB01000027">
    <property type="protein sequence ID" value="GHE05704.1"/>
    <property type="molecule type" value="Genomic_DNA"/>
</dbReference>
<dbReference type="RefSeq" id="WP_051645886.1">
    <property type="nucleotide sequence ID" value="NZ_BNAB01000027.1"/>
</dbReference>
<reference evidence="3 4" key="2">
    <citation type="submission" date="2016-10" db="EMBL/GenBank/DDBJ databases">
        <authorList>
            <person name="Varghese N."/>
            <person name="Submissions S."/>
        </authorList>
    </citation>
    <scope>NUCLEOTIDE SEQUENCE [LARGE SCALE GENOMIC DNA]</scope>
    <source>
        <strain evidence="3 4">DSM 24802</strain>
    </source>
</reference>
<feature type="chain" id="PRO_5042964349" description="DUF2059 domain-containing protein" evidence="1">
    <location>
        <begin position="21"/>
        <end position="294"/>
    </location>
</feature>
<organism evidence="2 5">
    <name type="scientific">Allgaiera indica</name>
    <dbReference type="NCBI Taxonomy" id="765699"/>
    <lineage>
        <taxon>Bacteria</taxon>
        <taxon>Pseudomonadati</taxon>
        <taxon>Pseudomonadota</taxon>
        <taxon>Alphaproteobacteria</taxon>
        <taxon>Rhodobacterales</taxon>
        <taxon>Paracoccaceae</taxon>
        <taxon>Allgaiera</taxon>
    </lineage>
</organism>
<name>A0AAN4UUL2_9RHOB</name>
<protein>
    <recommendedName>
        <fullName evidence="6">DUF2059 domain-containing protein</fullName>
    </recommendedName>
</protein>
<dbReference type="Proteomes" id="UP000634647">
    <property type="component" value="Unassembled WGS sequence"/>
</dbReference>
<dbReference type="EMBL" id="FNOB01000028">
    <property type="protein sequence ID" value="SDX76467.1"/>
    <property type="molecule type" value="Genomic_DNA"/>
</dbReference>
<reference evidence="2" key="3">
    <citation type="submission" date="2023-06" db="EMBL/GenBank/DDBJ databases">
        <authorList>
            <person name="Sun Q."/>
            <person name="Zhou Y."/>
        </authorList>
    </citation>
    <scope>NUCLEOTIDE SEQUENCE</scope>
    <source>
        <strain evidence="2">CGMCC 1.10859</strain>
    </source>
</reference>
<comment type="caution">
    <text evidence="2">The sequence shown here is derived from an EMBL/GenBank/DDBJ whole genome shotgun (WGS) entry which is preliminary data.</text>
</comment>
<dbReference type="AlphaFoldDB" id="A0AAN4UUL2"/>